<comment type="function">
    <text evidence="7">Catalyzes the NADPH-dependent reduction of N-acetyl-5-glutamyl phosphate to yield N-acetyl-L-glutamate 5-semialdehyde.</text>
</comment>
<dbReference type="SUPFAM" id="SSF55347">
    <property type="entry name" value="Glyceraldehyde-3-phosphate dehydrogenase-like, C-terminal domain"/>
    <property type="match status" value="1"/>
</dbReference>
<comment type="subcellular location">
    <subcellularLocation>
        <location evidence="7">Cytoplasm</location>
    </subcellularLocation>
</comment>
<dbReference type="CDD" id="cd23934">
    <property type="entry name" value="AGPR_1_C"/>
    <property type="match status" value="1"/>
</dbReference>
<dbReference type="InterPro" id="IPR023013">
    <property type="entry name" value="AGPR_AS"/>
</dbReference>
<evidence type="ECO:0000313" key="11">
    <source>
        <dbReference type="Proteomes" id="UP000234748"/>
    </source>
</evidence>
<dbReference type="Pfam" id="PF22698">
    <property type="entry name" value="Semialdhyde_dhC_1"/>
    <property type="match status" value="1"/>
</dbReference>
<evidence type="ECO:0000256" key="5">
    <source>
        <dbReference type="ARBA" id="ARBA00023002"/>
    </source>
</evidence>
<dbReference type="Gene3D" id="3.40.50.720">
    <property type="entry name" value="NAD(P)-binding Rossmann-like Domain"/>
    <property type="match status" value="1"/>
</dbReference>
<dbReference type="FunFam" id="3.30.360.10:FF:000014">
    <property type="entry name" value="N-acetyl-gamma-glutamyl-phosphate reductase"/>
    <property type="match status" value="1"/>
</dbReference>
<dbReference type="PANTHER" id="PTHR32338:SF10">
    <property type="entry name" value="N-ACETYL-GAMMA-GLUTAMYL-PHOSPHATE REDUCTASE, CHLOROPLASTIC-RELATED"/>
    <property type="match status" value="1"/>
</dbReference>
<evidence type="ECO:0000256" key="7">
    <source>
        <dbReference type="HAMAP-Rule" id="MF_00150"/>
    </source>
</evidence>
<dbReference type="EMBL" id="PGUY01000022">
    <property type="protein sequence ID" value="PLT30400.1"/>
    <property type="molecule type" value="Genomic_DNA"/>
</dbReference>
<gene>
    <name evidence="7" type="primary">argC</name>
    <name evidence="10" type="ORF">CUU66_07980</name>
</gene>
<keyword evidence="5 7" id="KW-0560">Oxidoreductase</keyword>
<keyword evidence="3 7" id="KW-0028">Amino-acid biosynthesis</keyword>
<reference evidence="10 11" key="1">
    <citation type="submission" date="2017-11" db="EMBL/GenBank/DDBJ databases">
        <title>Comparitive Functional Genomics of Dry Heat Resistant strains isolated from the Viking Spacecraft.</title>
        <authorList>
            <person name="Seuylemezian A."/>
            <person name="Cooper K."/>
            <person name="Vaishampayan P."/>
        </authorList>
    </citation>
    <scope>NUCLEOTIDE SEQUENCE [LARGE SCALE GENOMIC DNA]</scope>
    <source>
        <strain evidence="10 11">V1-29</strain>
    </source>
</reference>
<dbReference type="OrthoDB" id="9801289at2"/>
<dbReference type="Proteomes" id="UP000234748">
    <property type="component" value="Unassembled WGS sequence"/>
</dbReference>
<comment type="similarity">
    <text evidence="7">Belongs to the NAGSA dehydrogenase family. Type 1 subfamily.</text>
</comment>
<comment type="pathway">
    <text evidence="1 7">Amino-acid biosynthesis; L-arginine biosynthesis; N(2)-acetyl-L-ornithine from L-glutamate: step 3/4.</text>
</comment>
<dbReference type="SUPFAM" id="SSF51735">
    <property type="entry name" value="NAD(P)-binding Rossmann-fold domains"/>
    <property type="match status" value="1"/>
</dbReference>
<comment type="caution">
    <text evidence="10">The sequence shown here is derived from an EMBL/GenBank/DDBJ whole genome shotgun (WGS) entry which is preliminary data.</text>
</comment>
<keyword evidence="2 7" id="KW-0055">Arginine biosynthesis</keyword>
<evidence type="ECO:0000256" key="6">
    <source>
        <dbReference type="ARBA" id="ARBA00050557"/>
    </source>
</evidence>
<evidence type="ECO:0000256" key="1">
    <source>
        <dbReference type="ARBA" id="ARBA00004862"/>
    </source>
</evidence>
<dbReference type="InterPro" id="IPR000706">
    <property type="entry name" value="AGPR_type-1"/>
</dbReference>
<dbReference type="InterPro" id="IPR000534">
    <property type="entry name" value="Semialdehyde_DH_NAD-bd"/>
</dbReference>
<keyword evidence="4 7" id="KW-0521">NADP</keyword>
<evidence type="ECO:0000256" key="8">
    <source>
        <dbReference type="PROSITE-ProRule" id="PRU10010"/>
    </source>
</evidence>
<sequence>MKVSIVGATGYGGAELIRIINNHSHLTLASVHSSSKTGQAISNEYPHFMHEVDDILLEINPEQMAKTSDLVFLATPNGISKGLTPFFKDLNIKIIDLSGDLRIKDRDEYQKWYKKEAADEEVIGRAVYGLSEWNKENILQADMIANPGCFPTATLLGLAPLIQNFSAIEDIIIDAKTGVSGAGRSLSAASHFSEVNENLKIYKVLEHQHTPEIEQQIKAWNQHTPNISFSAHLVPMTRGIMATMYVKVDRGTSFQEIWDLFKSAYEDKPFVRLHPPGSFPSTKHVYGSNYCDIGVAYDDRTNRITIVSVIDNLMKGAAGQAVQNANLMFGFNETDGLQYLPLFP</sequence>
<comment type="catalytic activity">
    <reaction evidence="6 7">
        <text>N-acetyl-L-glutamate 5-semialdehyde + phosphate + NADP(+) = N-acetyl-L-glutamyl 5-phosphate + NADPH + H(+)</text>
        <dbReference type="Rhea" id="RHEA:21588"/>
        <dbReference type="ChEBI" id="CHEBI:15378"/>
        <dbReference type="ChEBI" id="CHEBI:29123"/>
        <dbReference type="ChEBI" id="CHEBI:43474"/>
        <dbReference type="ChEBI" id="CHEBI:57783"/>
        <dbReference type="ChEBI" id="CHEBI:57936"/>
        <dbReference type="ChEBI" id="CHEBI:58349"/>
        <dbReference type="EC" id="1.2.1.38"/>
    </reaction>
</comment>
<dbReference type="AlphaFoldDB" id="A0A2N5M7R0"/>
<dbReference type="RefSeq" id="WP_101641153.1">
    <property type="nucleotide sequence ID" value="NZ_PGUY01000022.1"/>
</dbReference>
<dbReference type="EC" id="1.2.1.38" evidence="7"/>
<dbReference type="Gene3D" id="3.30.360.10">
    <property type="entry name" value="Dihydrodipicolinate Reductase, domain 2"/>
    <property type="match status" value="1"/>
</dbReference>
<evidence type="ECO:0000256" key="4">
    <source>
        <dbReference type="ARBA" id="ARBA00022857"/>
    </source>
</evidence>
<dbReference type="Pfam" id="PF01118">
    <property type="entry name" value="Semialdhyde_dh"/>
    <property type="match status" value="1"/>
</dbReference>
<protein>
    <recommendedName>
        <fullName evidence="7">N-acetyl-gamma-glutamyl-phosphate reductase</fullName>
        <shortName evidence="7">AGPR</shortName>
        <ecNumber evidence="7">1.2.1.38</ecNumber>
    </recommendedName>
    <alternativeName>
        <fullName evidence="7">N-acetyl-glutamate semialdehyde dehydrogenase</fullName>
        <shortName evidence="7">NAGSA dehydrogenase</shortName>
    </alternativeName>
</protein>
<dbReference type="SMART" id="SM00859">
    <property type="entry name" value="Semialdhyde_dh"/>
    <property type="match status" value="1"/>
</dbReference>
<dbReference type="GO" id="GO:0070401">
    <property type="term" value="F:NADP+ binding"/>
    <property type="evidence" value="ECO:0007669"/>
    <property type="project" value="InterPro"/>
</dbReference>
<dbReference type="GO" id="GO:0051287">
    <property type="term" value="F:NAD binding"/>
    <property type="evidence" value="ECO:0007669"/>
    <property type="project" value="InterPro"/>
</dbReference>
<dbReference type="UniPathway" id="UPA00068">
    <property type="reaction ID" value="UER00108"/>
</dbReference>
<dbReference type="PROSITE" id="PS01224">
    <property type="entry name" value="ARGC"/>
    <property type="match status" value="1"/>
</dbReference>
<dbReference type="NCBIfam" id="TIGR01850">
    <property type="entry name" value="argC"/>
    <property type="match status" value="1"/>
</dbReference>
<evidence type="ECO:0000256" key="3">
    <source>
        <dbReference type="ARBA" id="ARBA00022605"/>
    </source>
</evidence>
<feature type="domain" description="Semialdehyde dehydrogenase NAD-binding" evidence="9">
    <location>
        <begin position="2"/>
        <end position="141"/>
    </location>
</feature>
<keyword evidence="7" id="KW-0963">Cytoplasm</keyword>
<name>A0A2N5M7R0_9BACI</name>
<proteinExistence type="inferred from homology"/>
<organism evidence="10 11">
    <name type="scientific">Peribacillus deserti</name>
    <dbReference type="NCBI Taxonomy" id="673318"/>
    <lineage>
        <taxon>Bacteria</taxon>
        <taxon>Bacillati</taxon>
        <taxon>Bacillota</taxon>
        <taxon>Bacilli</taxon>
        <taxon>Bacillales</taxon>
        <taxon>Bacillaceae</taxon>
        <taxon>Peribacillus</taxon>
    </lineage>
</organism>
<evidence type="ECO:0000313" key="10">
    <source>
        <dbReference type="EMBL" id="PLT30400.1"/>
    </source>
</evidence>
<dbReference type="PANTHER" id="PTHR32338">
    <property type="entry name" value="N-ACETYL-GAMMA-GLUTAMYL-PHOSPHATE REDUCTASE, CHLOROPLASTIC-RELATED-RELATED"/>
    <property type="match status" value="1"/>
</dbReference>
<evidence type="ECO:0000259" key="9">
    <source>
        <dbReference type="SMART" id="SM00859"/>
    </source>
</evidence>
<keyword evidence="11" id="KW-1185">Reference proteome</keyword>
<dbReference type="GO" id="GO:0005737">
    <property type="term" value="C:cytoplasm"/>
    <property type="evidence" value="ECO:0007669"/>
    <property type="project" value="UniProtKB-SubCell"/>
</dbReference>
<dbReference type="GO" id="GO:0006526">
    <property type="term" value="P:L-arginine biosynthetic process"/>
    <property type="evidence" value="ECO:0007669"/>
    <property type="project" value="UniProtKB-UniRule"/>
</dbReference>
<evidence type="ECO:0000256" key="2">
    <source>
        <dbReference type="ARBA" id="ARBA00022571"/>
    </source>
</evidence>
<dbReference type="InterPro" id="IPR050085">
    <property type="entry name" value="AGPR"/>
</dbReference>
<accession>A0A2N5M7R0</accession>
<dbReference type="InterPro" id="IPR036291">
    <property type="entry name" value="NAD(P)-bd_dom_sf"/>
</dbReference>
<dbReference type="GO" id="GO:0003942">
    <property type="term" value="F:N-acetyl-gamma-glutamyl-phosphate reductase activity"/>
    <property type="evidence" value="ECO:0007669"/>
    <property type="project" value="UniProtKB-UniRule"/>
</dbReference>
<dbReference type="InterPro" id="IPR058924">
    <property type="entry name" value="AGPR_dimerisation_dom"/>
</dbReference>
<feature type="active site" evidence="7 8">
    <location>
        <position position="149"/>
    </location>
</feature>
<dbReference type="HAMAP" id="MF_00150">
    <property type="entry name" value="ArgC_type1"/>
    <property type="match status" value="1"/>
</dbReference>
<dbReference type="CDD" id="cd17895">
    <property type="entry name" value="AGPR_1_N"/>
    <property type="match status" value="1"/>
</dbReference>